<keyword evidence="4" id="KW-1043">Host membrane</keyword>
<keyword evidence="9" id="KW-1185">Reference proteome</keyword>
<evidence type="ECO:0000256" key="7">
    <source>
        <dbReference type="SAM" id="MobiDB-lite"/>
    </source>
</evidence>
<dbReference type="GO" id="GO:0005576">
    <property type="term" value="C:extracellular region"/>
    <property type="evidence" value="ECO:0007669"/>
    <property type="project" value="UniProtKB-SubCell"/>
</dbReference>
<comment type="subcellular location">
    <subcellularLocation>
        <location evidence="1">Host membrane</location>
        <topology evidence="1">Single-pass membrane protein</topology>
    </subcellularLocation>
    <subcellularLocation>
        <location evidence="2">Secreted</location>
    </subcellularLocation>
</comment>
<dbReference type="NCBIfam" id="TIGR02101">
    <property type="entry name" value="IpaC_SipC"/>
    <property type="match status" value="1"/>
</dbReference>
<accession>A0A857F2X7</accession>
<dbReference type="GO" id="GO:0033644">
    <property type="term" value="C:host cell membrane"/>
    <property type="evidence" value="ECO:0007669"/>
    <property type="project" value="UniProtKB-SubCell"/>
</dbReference>
<reference evidence="9" key="1">
    <citation type="submission" date="2019-09" db="EMBL/GenBank/DDBJ databases">
        <title>Yersinia canariae sp. nov., isolated from a human yersiniosis case.</title>
        <authorList>
            <person name="Nguyen S.V."/>
            <person name="Greig D."/>
            <person name="Hurley D."/>
            <person name="Cao Y."/>
            <person name="McCabe E."/>
            <person name="Mitchell M."/>
            <person name="Jenkins C."/>
            <person name="Fanning S."/>
        </authorList>
    </citation>
    <scope>NUCLEOTIDE SEQUENCE [LARGE SCALE GENOMIC DNA]</scope>
    <source>
        <strain evidence="9">NCTC 14382</strain>
    </source>
</reference>
<dbReference type="AlphaFoldDB" id="A0A857F2X7"/>
<evidence type="ECO:0000313" key="9">
    <source>
        <dbReference type="Proteomes" id="UP000464402"/>
    </source>
</evidence>
<dbReference type="EMBL" id="CP043727">
    <property type="protein sequence ID" value="QHB33870.1"/>
    <property type="molecule type" value="Genomic_DNA"/>
</dbReference>
<gene>
    <name evidence="8" type="ORF">F0T03_18025</name>
</gene>
<keyword evidence="5" id="KW-0843">Virulence</keyword>
<feature type="region of interest" description="Disordered" evidence="7">
    <location>
        <begin position="289"/>
        <end position="346"/>
    </location>
</feature>
<sequence>MNTIQQTPTFSGVKINPNLAPLMAPMEAAQNTTSKLSLHDVKSATMTDFASVFGKPQLAAPLTAVNHDLMLSQLDGLEAPENTESLDDLRIAFLTTPEGFKQTLTTVMQREAAITDKSAGSLLDALATDDEEQRNLASAAQMLLGSSLLKEMNTARTGLAEGNNKVESLDSAKQREFVGIQTNDMMRFLLSMLRQVMAELNISERRINNMFSALSAEMTEKAAESTIREGQQIYHSAVIGFATSMAITGVGTGLQAGGLFKQNQIVKSHLKPANQHSVDAKKLSLNMNQTEGTAKSSVIRTSADGNPMQQATTPNPAQEAQFKQQQQRVNETQNQGDLHRQKYDQQTNKYRTLGSVTDQMTRMSDNAGQLSSASNTSAVKEAEADKMMQSAAADITRGIASDKEKQIEKSTETMKEIRGHISAMRDATVRTNQSLVKG</sequence>
<evidence type="ECO:0000256" key="2">
    <source>
        <dbReference type="ARBA" id="ARBA00004613"/>
    </source>
</evidence>
<evidence type="ECO:0000256" key="4">
    <source>
        <dbReference type="ARBA" id="ARBA00022870"/>
    </source>
</evidence>
<evidence type="ECO:0000256" key="1">
    <source>
        <dbReference type="ARBA" id="ARBA00004379"/>
    </source>
</evidence>
<protein>
    <submittedName>
        <fullName evidence="8">IpaC/SipC family type III secretion system effector</fullName>
    </submittedName>
</protein>
<dbReference type="InterPro" id="IPR005427">
    <property type="entry name" value="BipC/SctB"/>
</dbReference>
<dbReference type="KEGG" id="yca:F0T03_18025"/>
<evidence type="ECO:0000313" key="8">
    <source>
        <dbReference type="EMBL" id="QHB33870.1"/>
    </source>
</evidence>
<proteinExistence type="inferred from homology"/>
<name>A0A857F2X7_9GAMM</name>
<keyword evidence="4" id="KW-0472">Membrane</keyword>
<feature type="compositionally biased region" description="Polar residues" evidence="7">
    <location>
        <begin position="289"/>
        <end position="316"/>
    </location>
</feature>
<evidence type="ECO:0000256" key="5">
    <source>
        <dbReference type="ARBA" id="ARBA00023026"/>
    </source>
</evidence>
<keyword evidence="3" id="KW-0964">Secreted</keyword>
<organism evidence="8 9">
    <name type="scientific">Yersinia canariae</name>
    <dbReference type="NCBI Taxonomy" id="2607663"/>
    <lineage>
        <taxon>Bacteria</taxon>
        <taxon>Pseudomonadati</taxon>
        <taxon>Pseudomonadota</taxon>
        <taxon>Gammaproteobacteria</taxon>
        <taxon>Enterobacterales</taxon>
        <taxon>Yersiniaceae</taxon>
        <taxon>Yersinia</taxon>
    </lineage>
</organism>
<evidence type="ECO:0000256" key="6">
    <source>
        <dbReference type="ARBA" id="ARBA00035650"/>
    </source>
</evidence>
<comment type="similarity">
    <text evidence="6">Belongs to the SctB/SipC family.</text>
</comment>
<dbReference type="Proteomes" id="UP000464402">
    <property type="component" value="Chromosome"/>
</dbReference>
<dbReference type="RefSeq" id="WP_159679811.1">
    <property type="nucleotide sequence ID" value="NZ_CP043727.1"/>
</dbReference>
<feature type="compositionally biased region" description="Low complexity" evidence="7">
    <location>
        <begin position="318"/>
        <end position="335"/>
    </location>
</feature>
<evidence type="ECO:0000256" key="3">
    <source>
        <dbReference type="ARBA" id="ARBA00022525"/>
    </source>
</evidence>